<sequence>MHITRILRHNCNKSLCRDMLTSTHVFIDQIGYELGYHLLNERKKVLLEAVYFPAWLSAVFFVAWLFWVAI</sequence>
<reference evidence="1 2" key="1">
    <citation type="journal article" date="2019" name="Nat. Ecol. Evol.">
        <title>Megaphylogeny resolves global patterns of mushroom evolution.</title>
        <authorList>
            <person name="Varga T."/>
            <person name="Krizsan K."/>
            <person name="Foldi C."/>
            <person name="Dima B."/>
            <person name="Sanchez-Garcia M."/>
            <person name="Sanchez-Ramirez S."/>
            <person name="Szollosi G.J."/>
            <person name="Szarkandi J.G."/>
            <person name="Papp V."/>
            <person name="Albert L."/>
            <person name="Andreopoulos W."/>
            <person name="Angelini C."/>
            <person name="Antonin V."/>
            <person name="Barry K.W."/>
            <person name="Bougher N.L."/>
            <person name="Buchanan P."/>
            <person name="Buyck B."/>
            <person name="Bense V."/>
            <person name="Catcheside P."/>
            <person name="Chovatia M."/>
            <person name="Cooper J."/>
            <person name="Damon W."/>
            <person name="Desjardin D."/>
            <person name="Finy P."/>
            <person name="Geml J."/>
            <person name="Haridas S."/>
            <person name="Hughes K."/>
            <person name="Justo A."/>
            <person name="Karasinski D."/>
            <person name="Kautmanova I."/>
            <person name="Kiss B."/>
            <person name="Kocsube S."/>
            <person name="Kotiranta H."/>
            <person name="LaButti K.M."/>
            <person name="Lechner B.E."/>
            <person name="Liimatainen K."/>
            <person name="Lipzen A."/>
            <person name="Lukacs Z."/>
            <person name="Mihaltcheva S."/>
            <person name="Morgado L.N."/>
            <person name="Niskanen T."/>
            <person name="Noordeloos M.E."/>
            <person name="Ohm R.A."/>
            <person name="Ortiz-Santana B."/>
            <person name="Ovrebo C."/>
            <person name="Racz N."/>
            <person name="Riley R."/>
            <person name="Savchenko A."/>
            <person name="Shiryaev A."/>
            <person name="Soop K."/>
            <person name="Spirin V."/>
            <person name="Szebenyi C."/>
            <person name="Tomsovsky M."/>
            <person name="Tulloss R.E."/>
            <person name="Uehling J."/>
            <person name="Grigoriev I.V."/>
            <person name="Vagvolgyi C."/>
            <person name="Papp T."/>
            <person name="Martin F.M."/>
            <person name="Miettinen O."/>
            <person name="Hibbett D.S."/>
            <person name="Nagy L.G."/>
        </authorList>
    </citation>
    <scope>NUCLEOTIDE SEQUENCE [LARGE SCALE GENOMIC DNA]</scope>
    <source>
        <strain evidence="1 2">NL-1719</strain>
    </source>
</reference>
<evidence type="ECO:0000313" key="1">
    <source>
        <dbReference type="EMBL" id="TFK74793.1"/>
    </source>
</evidence>
<proteinExistence type="predicted"/>
<dbReference type="EMBL" id="ML208266">
    <property type="protein sequence ID" value="TFK74793.1"/>
    <property type="molecule type" value="Genomic_DNA"/>
</dbReference>
<accession>A0ACD3B9R9</accession>
<dbReference type="Proteomes" id="UP000308600">
    <property type="component" value="Unassembled WGS sequence"/>
</dbReference>
<name>A0ACD3B9R9_9AGAR</name>
<evidence type="ECO:0000313" key="2">
    <source>
        <dbReference type="Proteomes" id="UP000308600"/>
    </source>
</evidence>
<keyword evidence="2" id="KW-1185">Reference proteome</keyword>
<organism evidence="1 2">
    <name type="scientific">Pluteus cervinus</name>
    <dbReference type="NCBI Taxonomy" id="181527"/>
    <lineage>
        <taxon>Eukaryota</taxon>
        <taxon>Fungi</taxon>
        <taxon>Dikarya</taxon>
        <taxon>Basidiomycota</taxon>
        <taxon>Agaricomycotina</taxon>
        <taxon>Agaricomycetes</taxon>
        <taxon>Agaricomycetidae</taxon>
        <taxon>Agaricales</taxon>
        <taxon>Pluteineae</taxon>
        <taxon>Pluteaceae</taxon>
        <taxon>Pluteus</taxon>
    </lineage>
</organism>
<gene>
    <name evidence="1" type="ORF">BDN72DRAFT_832881</name>
</gene>
<protein>
    <submittedName>
        <fullName evidence="1">Uncharacterized protein</fullName>
    </submittedName>
</protein>